<feature type="compositionally biased region" description="Basic and acidic residues" evidence="1">
    <location>
        <begin position="95"/>
        <end position="112"/>
    </location>
</feature>
<keyword evidence="3" id="KW-1185">Reference proteome</keyword>
<organism evidence="2 3">
    <name type="scientific">Bodo saltans</name>
    <name type="common">Flagellated protozoan</name>
    <dbReference type="NCBI Taxonomy" id="75058"/>
    <lineage>
        <taxon>Eukaryota</taxon>
        <taxon>Discoba</taxon>
        <taxon>Euglenozoa</taxon>
        <taxon>Kinetoplastea</taxon>
        <taxon>Metakinetoplastina</taxon>
        <taxon>Eubodonida</taxon>
        <taxon>Bodonidae</taxon>
        <taxon>Bodo</taxon>
    </lineage>
</organism>
<protein>
    <submittedName>
        <fullName evidence="2">Uncharacterized protein</fullName>
    </submittedName>
</protein>
<dbReference type="AlphaFoldDB" id="A0A0S4IZ54"/>
<dbReference type="EMBL" id="CYKH01000685">
    <property type="protein sequence ID" value="CUG17479.1"/>
    <property type="molecule type" value="Genomic_DNA"/>
</dbReference>
<feature type="compositionally biased region" description="Low complexity" evidence="1">
    <location>
        <begin position="114"/>
        <end position="126"/>
    </location>
</feature>
<dbReference type="Proteomes" id="UP000051952">
    <property type="component" value="Unassembled WGS sequence"/>
</dbReference>
<evidence type="ECO:0000313" key="2">
    <source>
        <dbReference type="EMBL" id="CUG17479.1"/>
    </source>
</evidence>
<accession>A0A0S4IZ54</accession>
<sequence length="453" mass="47223">MHRPQGVSKTPSATSQPPPLVVVVVTKSSKSSDDALSVANSVLTGYRRVFAVASTTDDGIVPMSVVVCGGGGAQQQAVDVVFSSSSATNPSRLPVVRDWRSSSSEKRQRDDEVSASASSQAPTTSPRHFHSSVATYGLLQHNGAHGMWTPRSSPSLCDDDGEPYGYGGEGLLLRNTAAGLLRAVTLLRRFQRDTSLQHTSTSAAPAAAEYRGGNSAGQSSASFLPPLASGGNVLILLENDETAPVHAAEKLVLCEKDVASEEKEEQLQSNKMLFSGDVAMSSAAVNFVKMGATVHVGLLGQHPAETSVVVSRLRATANATGGECWLRHFTPACLLSHLFYKDCADGKSGHKSGAAPSSSSSNASITTNAAGHDVSAVASRYVVEPLPACYVVPAGSSVIVAAPEAATTRSVQKEVHSSCLSTRICPRCMILVNEESTATNDIGVVNLTCPLCM</sequence>
<name>A0A0S4IZ54_BODSA</name>
<proteinExistence type="predicted"/>
<evidence type="ECO:0000256" key="1">
    <source>
        <dbReference type="SAM" id="MobiDB-lite"/>
    </source>
</evidence>
<gene>
    <name evidence="2" type="ORF">BSAL_75320</name>
</gene>
<dbReference type="VEuPathDB" id="TriTrypDB:BSAL_75320"/>
<reference evidence="3" key="1">
    <citation type="submission" date="2015-09" db="EMBL/GenBank/DDBJ databases">
        <authorList>
            <consortium name="Pathogen Informatics"/>
        </authorList>
    </citation>
    <scope>NUCLEOTIDE SEQUENCE [LARGE SCALE GENOMIC DNA]</scope>
    <source>
        <strain evidence="3">Lake Konstanz</strain>
    </source>
</reference>
<feature type="region of interest" description="Disordered" evidence="1">
    <location>
        <begin position="84"/>
        <end position="129"/>
    </location>
</feature>
<evidence type="ECO:0000313" key="3">
    <source>
        <dbReference type="Proteomes" id="UP000051952"/>
    </source>
</evidence>